<dbReference type="CDD" id="cd06571">
    <property type="entry name" value="Bac_DnaA_C"/>
    <property type="match status" value="1"/>
</dbReference>
<feature type="compositionally biased region" description="Polar residues" evidence="12">
    <location>
        <begin position="92"/>
        <end position="115"/>
    </location>
</feature>
<dbReference type="GO" id="GO:0006270">
    <property type="term" value="P:DNA replication initiation"/>
    <property type="evidence" value="ECO:0007669"/>
    <property type="project" value="UniProtKB-UniRule"/>
</dbReference>
<evidence type="ECO:0000256" key="7">
    <source>
        <dbReference type="ARBA" id="ARBA00023125"/>
    </source>
</evidence>
<evidence type="ECO:0000256" key="2">
    <source>
        <dbReference type="ARBA" id="ARBA00022490"/>
    </source>
</evidence>
<dbReference type="SMART" id="SM00382">
    <property type="entry name" value="AAA"/>
    <property type="match status" value="1"/>
</dbReference>
<evidence type="ECO:0000256" key="4">
    <source>
        <dbReference type="ARBA" id="ARBA00022741"/>
    </source>
</evidence>
<feature type="binding site" evidence="8">
    <location>
        <position position="192"/>
    </location>
    <ligand>
        <name>ATP</name>
        <dbReference type="ChEBI" id="CHEBI:30616"/>
    </ligand>
</feature>
<keyword evidence="5 8" id="KW-0067">ATP-binding</keyword>
<dbReference type="GO" id="GO:0005886">
    <property type="term" value="C:plasma membrane"/>
    <property type="evidence" value="ECO:0007669"/>
    <property type="project" value="TreeGrafter"/>
</dbReference>
<dbReference type="InterPro" id="IPR020591">
    <property type="entry name" value="Chromosome_initiator_DnaA-like"/>
</dbReference>
<evidence type="ECO:0000259" key="13">
    <source>
        <dbReference type="SMART" id="SM00382"/>
    </source>
</evidence>
<evidence type="ECO:0000256" key="1">
    <source>
        <dbReference type="ARBA" id="ARBA00006583"/>
    </source>
</evidence>
<dbReference type="FunFam" id="3.40.50.300:FF:000668">
    <property type="entry name" value="Chromosomal replication initiator protein DnaA"/>
    <property type="match status" value="1"/>
</dbReference>
<feature type="binding site" evidence="8">
    <location>
        <position position="191"/>
    </location>
    <ligand>
        <name>ATP</name>
        <dbReference type="ChEBI" id="CHEBI:30616"/>
    </ligand>
</feature>
<evidence type="ECO:0000256" key="9">
    <source>
        <dbReference type="NCBIfam" id="TIGR00362"/>
    </source>
</evidence>
<keyword evidence="2 8" id="KW-0963">Cytoplasm</keyword>
<dbReference type="SMART" id="SM00760">
    <property type="entry name" value="Bac_DnaA_C"/>
    <property type="match status" value="1"/>
</dbReference>
<dbReference type="GO" id="GO:0003688">
    <property type="term" value="F:DNA replication origin binding"/>
    <property type="evidence" value="ECO:0007669"/>
    <property type="project" value="UniProtKB-UniRule"/>
</dbReference>
<dbReference type="SUPFAM" id="SSF52540">
    <property type="entry name" value="P-loop containing nucleoside triphosphate hydrolases"/>
    <property type="match status" value="1"/>
</dbReference>
<reference evidence="15" key="1">
    <citation type="submission" date="2020-01" db="EMBL/GenBank/DDBJ databases">
        <authorList>
            <person name="Meier V. D."/>
            <person name="Meier V D."/>
        </authorList>
    </citation>
    <scope>NUCLEOTIDE SEQUENCE</scope>
    <source>
        <strain evidence="15">HLG_WM_MAG_09</strain>
    </source>
</reference>
<comment type="domain">
    <text evidence="8">Domain I is involved in oligomerization and binding regulators, domain II is flexibile and of varying length in different bacteria, domain III forms the AAA+ region, while domain IV binds dsDNA.</text>
</comment>
<dbReference type="SUPFAM" id="SSF48295">
    <property type="entry name" value="TrpR-like"/>
    <property type="match status" value="1"/>
</dbReference>
<dbReference type="Pfam" id="PF11638">
    <property type="entry name" value="DnaA_N"/>
    <property type="match status" value="1"/>
</dbReference>
<keyword evidence="7 8" id="KW-0238">DNA-binding</keyword>
<dbReference type="InterPro" id="IPR027417">
    <property type="entry name" value="P-loop_NTPase"/>
</dbReference>
<dbReference type="GO" id="GO:0005524">
    <property type="term" value="F:ATP binding"/>
    <property type="evidence" value="ECO:0007669"/>
    <property type="project" value="UniProtKB-UniRule"/>
</dbReference>
<dbReference type="EMBL" id="CACVAT010000626">
    <property type="protein sequence ID" value="CAA6830757.1"/>
    <property type="molecule type" value="Genomic_DNA"/>
</dbReference>
<dbReference type="Gene3D" id="3.40.50.300">
    <property type="entry name" value="P-loop containing nucleotide triphosphate hydrolases"/>
    <property type="match status" value="1"/>
</dbReference>
<evidence type="ECO:0000256" key="10">
    <source>
        <dbReference type="RuleBase" id="RU000577"/>
    </source>
</evidence>
<evidence type="ECO:0000256" key="6">
    <source>
        <dbReference type="ARBA" id="ARBA00023121"/>
    </source>
</evidence>
<evidence type="ECO:0000256" key="12">
    <source>
        <dbReference type="SAM" id="MobiDB-lite"/>
    </source>
</evidence>
<name>A0A6S6UL13_9GAMM</name>
<keyword evidence="4 8" id="KW-0547">Nucleotide-binding</keyword>
<dbReference type="InterPro" id="IPR024633">
    <property type="entry name" value="DnaA_N_dom"/>
</dbReference>
<dbReference type="GO" id="GO:0008289">
    <property type="term" value="F:lipid binding"/>
    <property type="evidence" value="ECO:0007669"/>
    <property type="project" value="UniProtKB-KW"/>
</dbReference>
<dbReference type="Gene3D" id="1.10.8.60">
    <property type="match status" value="1"/>
</dbReference>
<dbReference type="Pfam" id="PF08299">
    <property type="entry name" value="Bac_DnaA_C"/>
    <property type="match status" value="1"/>
</dbReference>
<comment type="caution">
    <text evidence="8">Lacks conserved residue(s) required for the propagation of feature annotation.</text>
</comment>
<feature type="binding site" evidence="8">
    <location>
        <position position="193"/>
    </location>
    <ligand>
        <name>ATP</name>
        <dbReference type="ChEBI" id="CHEBI:30616"/>
    </ligand>
</feature>
<dbReference type="AlphaFoldDB" id="A0A6S6UL13"/>
<dbReference type="PANTHER" id="PTHR30050">
    <property type="entry name" value="CHROMOSOMAL REPLICATION INITIATOR PROTEIN DNAA"/>
    <property type="match status" value="1"/>
</dbReference>
<dbReference type="Pfam" id="PF00308">
    <property type="entry name" value="Bac_DnaA"/>
    <property type="match status" value="1"/>
</dbReference>
<sequence>MLWQQCLNQLEHELPHSEINTWLRSLHALEQNDSLCLLAPNPIVLQQIHEAYLPRILFHARNLSGMKDYDVILQIGSRSPPQLPPNTKDGETSPQTAKSSPHQAKNGFSTSPQTTPGQGVQLPPPSLPPQQQNGHSTFDGRFVNALNSKMTFDNFVEGKSNQLARAASLKVGEDPGASYNPLFIYGGVGLGKTHLMHAIGNRIVEFNPDAHVLYVYAERFVNDMVTALRNSRIEAFKQHYRSVDALLIDDIQFFAGKERSMEEFFHTFNALLEGQEQKQIILASDRFPRDVEGIDDRLRSRFNWGLTVHVEPPDLETRVAILRKKAEDANLVLPQDIAFFIGKRFRSNIRDLEGALQRVIANMRLRCISELSMDFVHEALRDQLASQDKMVSITNIKKVVAQYYNIRTNEMDSKRRTRSVARPRQVAMALSKELTSHSLPEIGTEFGGRDHTTVLHACRKILELRESDSRIEEDYRILTRTLTN</sequence>
<dbReference type="GO" id="GO:0005737">
    <property type="term" value="C:cytoplasm"/>
    <property type="evidence" value="ECO:0007669"/>
    <property type="project" value="UniProtKB-SubCell"/>
</dbReference>
<feature type="region of interest" description="Domain I, interacts with DnaA modulators" evidence="8">
    <location>
        <begin position="1"/>
        <end position="87"/>
    </location>
</feature>
<dbReference type="InterPro" id="IPR013317">
    <property type="entry name" value="DnaA_dom"/>
</dbReference>
<dbReference type="InterPro" id="IPR001957">
    <property type="entry name" value="Chromosome_initiator_DnaA"/>
</dbReference>
<evidence type="ECO:0000256" key="3">
    <source>
        <dbReference type="ARBA" id="ARBA00022705"/>
    </source>
</evidence>
<comment type="subunit">
    <text evidence="8">Oligomerizes as a right-handed, spiral filament on DNA at oriC.</text>
</comment>
<evidence type="ECO:0000256" key="8">
    <source>
        <dbReference type="HAMAP-Rule" id="MF_00377"/>
    </source>
</evidence>
<dbReference type="Gene3D" id="1.10.1750.10">
    <property type="match status" value="1"/>
</dbReference>
<keyword evidence="3 8" id="KW-0235">DNA replication</keyword>
<evidence type="ECO:0000256" key="11">
    <source>
        <dbReference type="RuleBase" id="RU004227"/>
    </source>
</evidence>
<evidence type="ECO:0000259" key="14">
    <source>
        <dbReference type="SMART" id="SM00760"/>
    </source>
</evidence>
<evidence type="ECO:0000313" key="15">
    <source>
        <dbReference type="EMBL" id="CAA6830757.1"/>
    </source>
</evidence>
<keyword evidence="6 8" id="KW-0446">Lipid-binding</keyword>
<dbReference type="InterPro" id="IPR013159">
    <property type="entry name" value="DnaA_C"/>
</dbReference>
<feature type="domain" description="Chromosomal replication initiator DnaA C-terminal" evidence="14">
    <location>
        <begin position="392"/>
        <end position="461"/>
    </location>
</feature>
<dbReference type="PRINTS" id="PR00051">
    <property type="entry name" value="DNAA"/>
</dbReference>
<feature type="region of interest" description="Domain IV, binds dsDNA" evidence="8">
    <location>
        <begin position="364"/>
        <end position="484"/>
    </location>
</feature>
<dbReference type="InterPro" id="IPR018312">
    <property type="entry name" value="Chromosome_initiator_DnaA_CS"/>
</dbReference>
<protein>
    <recommendedName>
        <fullName evidence="8 9">Chromosomal replication initiator protein DnaA</fullName>
    </recommendedName>
</protein>
<accession>A0A6S6UL13</accession>
<comment type="function">
    <text evidence="8 10">Plays an essential role in the initiation and regulation of chromosomal replication. ATP-DnaA binds to the origin of replication (oriC) to initiate formation of the DNA replication initiation complex once per cell cycle. Binds the DnaA box (a 9 base pair repeat at the origin) and separates the double-stranded (ds)DNA. Forms a right-handed helical filament on oriC DNA; dsDNA binds to the exterior of the filament while single-stranded (ss)DNA is stabiized in the filament's interior. The ATP-DnaA-oriC complex binds and stabilizes one strand of the AT-rich DNA unwinding element (DUE), permitting loading of DNA polymerase. After initiation quickly degrades to an ADP-DnaA complex that is not apt for DNA replication. Binds acidic phospholipids.</text>
</comment>
<dbReference type="GO" id="GO:0006275">
    <property type="term" value="P:regulation of DNA replication"/>
    <property type="evidence" value="ECO:0007669"/>
    <property type="project" value="UniProtKB-UniRule"/>
</dbReference>
<dbReference type="NCBIfam" id="TIGR00362">
    <property type="entry name" value="DnaA"/>
    <property type="match status" value="1"/>
</dbReference>
<comment type="similarity">
    <text evidence="1 8 11">Belongs to the DnaA family.</text>
</comment>
<dbReference type="PROSITE" id="PS01008">
    <property type="entry name" value="DNAA"/>
    <property type="match status" value="1"/>
</dbReference>
<comment type="subcellular location">
    <subcellularLocation>
        <location evidence="8">Cytoplasm</location>
    </subcellularLocation>
</comment>
<dbReference type="PANTHER" id="PTHR30050:SF2">
    <property type="entry name" value="CHROMOSOMAL REPLICATION INITIATOR PROTEIN DNAA"/>
    <property type="match status" value="1"/>
</dbReference>
<dbReference type="InterPro" id="IPR010921">
    <property type="entry name" value="Trp_repressor/repl_initiator"/>
</dbReference>
<feature type="domain" description="AAA+ ATPase" evidence="13">
    <location>
        <begin position="178"/>
        <end position="316"/>
    </location>
</feature>
<gene>
    <name evidence="8" type="primary">dnaA</name>
    <name evidence="15" type="ORF">HELGO_WM26751</name>
</gene>
<dbReference type="CDD" id="cd00009">
    <property type="entry name" value="AAA"/>
    <property type="match status" value="1"/>
</dbReference>
<organism evidence="15">
    <name type="scientific">uncultured Thiotrichaceae bacterium</name>
    <dbReference type="NCBI Taxonomy" id="298394"/>
    <lineage>
        <taxon>Bacteria</taxon>
        <taxon>Pseudomonadati</taxon>
        <taxon>Pseudomonadota</taxon>
        <taxon>Gammaproteobacteria</taxon>
        <taxon>Thiotrichales</taxon>
        <taxon>Thiotrichaceae</taxon>
        <taxon>environmental samples</taxon>
    </lineage>
</organism>
<dbReference type="HAMAP" id="MF_00377">
    <property type="entry name" value="DnaA_bact"/>
    <property type="match status" value="1"/>
</dbReference>
<feature type="binding site" evidence="8">
    <location>
        <position position="189"/>
    </location>
    <ligand>
        <name>ATP</name>
        <dbReference type="ChEBI" id="CHEBI:30616"/>
    </ligand>
</feature>
<dbReference type="Gene3D" id="3.30.300.180">
    <property type="match status" value="1"/>
</dbReference>
<dbReference type="InterPro" id="IPR003593">
    <property type="entry name" value="AAA+_ATPase"/>
</dbReference>
<feature type="region of interest" description="Disordered" evidence="12">
    <location>
        <begin position="76"/>
        <end position="139"/>
    </location>
</feature>
<evidence type="ECO:0000256" key="5">
    <source>
        <dbReference type="ARBA" id="ARBA00022840"/>
    </source>
</evidence>
<dbReference type="InterPro" id="IPR038454">
    <property type="entry name" value="DnaA_N_sf"/>
</dbReference>
<proteinExistence type="inferred from homology"/>